<keyword evidence="9" id="KW-0012">Acyltransferase</keyword>
<evidence type="ECO:0000313" key="14">
    <source>
        <dbReference type="Proteomes" id="UP000473826"/>
    </source>
</evidence>
<dbReference type="GO" id="GO:0043998">
    <property type="term" value="F:histone H2A acetyltransferase activity"/>
    <property type="evidence" value="ECO:0007669"/>
    <property type="project" value="InterPro"/>
</dbReference>
<dbReference type="InterPro" id="IPR039949">
    <property type="entry name" value="NAA40"/>
</dbReference>
<evidence type="ECO:0000256" key="11">
    <source>
        <dbReference type="ARBA" id="ARBA00049524"/>
    </source>
</evidence>
<dbReference type="PANTHER" id="PTHR20531:SF1">
    <property type="entry name" value="N-ALPHA-ACETYLTRANSFERASE 40"/>
    <property type="match status" value="1"/>
</dbReference>
<dbReference type="CDD" id="cd04301">
    <property type="entry name" value="NAT_SF"/>
    <property type="match status" value="1"/>
</dbReference>
<evidence type="ECO:0000256" key="10">
    <source>
        <dbReference type="ARBA" id="ARBA00047821"/>
    </source>
</evidence>
<keyword evidence="8" id="KW-0539">Nucleus</keyword>
<comment type="similarity">
    <text evidence="3">Belongs to the acetyltransferase family. NAA40 subfamily.</text>
</comment>
<dbReference type="Proteomes" id="UP000473826">
    <property type="component" value="Unassembled WGS sequence"/>
</dbReference>
<evidence type="ECO:0000313" key="13">
    <source>
        <dbReference type="EMBL" id="TXT13362.1"/>
    </source>
</evidence>
<feature type="domain" description="N-acetyltransferase" evidence="12">
    <location>
        <begin position="71"/>
        <end position="219"/>
    </location>
</feature>
<protein>
    <recommendedName>
        <fullName evidence="5">N-alpha-acetyltransferase 40</fullName>
        <ecNumber evidence="4">2.3.1.257</ecNumber>
    </recommendedName>
</protein>
<dbReference type="GO" id="GO:0010485">
    <property type="term" value="F:histone H4 acetyltransferase activity"/>
    <property type="evidence" value="ECO:0007669"/>
    <property type="project" value="InterPro"/>
</dbReference>
<comment type="catalytic activity">
    <reaction evidence="11">
        <text>N-terminal L-seryl-[histone H4] + acetyl-CoA = N-terminal N(alpha)-acetyl-L-seryl-[histone H4] + CoA + H(+)</text>
        <dbReference type="Rhea" id="RHEA:50596"/>
        <dbReference type="Rhea" id="RHEA-COMP:12740"/>
        <dbReference type="Rhea" id="RHEA-COMP:12743"/>
        <dbReference type="ChEBI" id="CHEBI:15378"/>
        <dbReference type="ChEBI" id="CHEBI:57287"/>
        <dbReference type="ChEBI" id="CHEBI:57288"/>
        <dbReference type="ChEBI" id="CHEBI:64738"/>
        <dbReference type="ChEBI" id="CHEBI:83690"/>
        <dbReference type="EC" id="2.3.1.257"/>
    </reaction>
</comment>
<evidence type="ECO:0000256" key="6">
    <source>
        <dbReference type="ARBA" id="ARBA00022490"/>
    </source>
</evidence>
<keyword evidence="14" id="KW-1185">Reference proteome</keyword>
<evidence type="ECO:0000256" key="3">
    <source>
        <dbReference type="ARBA" id="ARBA00008870"/>
    </source>
</evidence>
<evidence type="ECO:0000256" key="5">
    <source>
        <dbReference type="ARBA" id="ARBA00015043"/>
    </source>
</evidence>
<keyword evidence="6" id="KW-0963">Cytoplasm</keyword>
<dbReference type="OrthoDB" id="424551at2759"/>
<dbReference type="Pfam" id="PF00583">
    <property type="entry name" value="Acetyltransf_1"/>
    <property type="match status" value="1"/>
</dbReference>
<dbReference type="SUPFAM" id="SSF55729">
    <property type="entry name" value="Acyl-CoA N-acyltransferases (Nat)"/>
    <property type="match status" value="1"/>
</dbReference>
<evidence type="ECO:0000256" key="1">
    <source>
        <dbReference type="ARBA" id="ARBA00004123"/>
    </source>
</evidence>
<dbReference type="GO" id="GO:0005634">
    <property type="term" value="C:nucleus"/>
    <property type="evidence" value="ECO:0007669"/>
    <property type="project" value="UniProtKB-SubCell"/>
</dbReference>
<dbReference type="InterPro" id="IPR000182">
    <property type="entry name" value="GNAT_dom"/>
</dbReference>
<dbReference type="EC" id="2.3.1.257" evidence="4"/>
<proteinExistence type="inferred from homology"/>
<evidence type="ECO:0000256" key="7">
    <source>
        <dbReference type="ARBA" id="ARBA00022679"/>
    </source>
</evidence>
<dbReference type="InterPro" id="IPR016181">
    <property type="entry name" value="Acyl_CoA_acyltransferase"/>
</dbReference>
<dbReference type="AlphaFoldDB" id="A0A7D8V2X8"/>
<sequence>MATPSVRSACSAPPSVLAPHLPRAVSGGAASAQLSLYTSAQLSPSARDSLYALLDGNMAPLAAGTSMAHEPLAKRAEMFDKDARYLVLTRAAPPMPGALPPSPAPRAKRTVDIAADELLGFASFRFDTEETAGPDDAEVIYCYEVQLAPEARGAGLAAQLMAELEAIGRRRGMAKAMLTCLASNTPALRFYAKAGYTPDEIDPTRMADDDDGWEDVDADGEVRRPDYRILSKVL</sequence>
<dbReference type="GO" id="GO:1990189">
    <property type="term" value="F:protein N-terminal-serine acetyltransferase activity"/>
    <property type="evidence" value="ECO:0007669"/>
    <property type="project" value="UniProtKB-EC"/>
</dbReference>
<evidence type="ECO:0000256" key="2">
    <source>
        <dbReference type="ARBA" id="ARBA00004496"/>
    </source>
</evidence>
<evidence type="ECO:0000259" key="12">
    <source>
        <dbReference type="PROSITE" id="PS51186"/>
    </source>
</evidence>
<reference evidence="13 14" key="1">
    <citation type="journal article" date="2019" name="PLoS Genet.">
        <title>Convergent evolution of linked mating-type loci in basidiomycete fungi.</title>
        <authorList>
            <person name="Sun S."/>
            <person name="Coelho M.A."/>
            <person name="Heitman J."/>
            <person name="Nowrousian M."/>
        </authorList>
    </citation>
    <scope>NUCLEOTIDE SEQUENCE [LARGE SCALE GENOMIC DNA]</scope>
    <source>
        <strain evidence="13 14">CBS 4282</strain>
    </source>
</reference>
<dbReference type="GO" id="GO:0005737">
    <property type="term" value="C:cytoplasm"/>
    <property type="evidence" value="ECO:0007669"/>
    <property type="project" value="UniProtKB-SubCell"/>
</dbReference>
<evidence type="ECO:0000256" key="4">
    <source>
        <dbReference type="ARBA" id="ARBA00012950"/>
    </source>
</evidence>
<name>A0A7D8V2X8_VANHU</name>
<evidence type="ECO:0000256" key="8">
    <source>
        <dbReference type="ARBA" id="ARBA00023242"/>
    </source>
</evidence>
<comment type="catalytic activity">
    <reaction evidence="10">
        <text>N-terminal L-seryl-[histone H2A] + acetyl-CoA = N-terminal N(alpha)-acetyl-L-seryl-[histone H2A] + CoA + H(+)</text>
        <dbReference type="Rhea" id="RHEA:50600"/>
        <dbReference type="Rhea" id="RHEA-COMP:12742"/>
        <dbReference type="Rhea" id="RHEA-COMP:12744"/>
        <dbReference type="ChEBI" id="CHEBI:15378"/>
        <dbReference type="ChEBI" id="CHEBI:57287"/>
        <dbReference type="ChEBI" id="CHEBI:57288"/>
        <dbReference type="ChEBI" id="CHEBI:64738"/>
        <dbReference type="ChEBI" id="CHEBI:83690"/>
        <dbReference type="EC" id="2.3.1.257"/>
    </reaction>
</comment>
<keyword evidence="7" id="KW-0808">Transferase</keyword>
<dbReference type="EMBL" id="QKWK01000002">
    <property type="protein sequence ID" value="TXT13362.1"/>
    <property type="molecule type" value="Genomic_DNA"/>
</dbReference>
<gene>
    <name evidence="13" type="ORF">VHUM_00729</name>
</gene>
<accession>A0A7D8V2X8</accession>
<evidence type="ECO:0000256" key="9">
    <source>
        <dbReference type="ARBA" id="ARBA00023315"/>
    </source>
</evidence>
<dbReference type="PANTHER" id="PTHR20531">
    <property type="entry name" value="N-ALPHA-ACETYLTRANSFERASE 40"/>
    <property type="match status" value="1"/>
</dbReference>
<dbReference type="PROSITE" id="PS51186">
    <property type="entry name" value="GNAT"/>
    <property type="match status" value="1"/>
</dbReference>
<comment type="caution">
    <text evidence="13">The sequence shown here is derived from an EMBL/GenBank/DDBJ whole genome shotgun (WGS) entry which is preliminary data.</text>
</comment>
<dbReference type="Gene3D" id="3.40.630.30">
    <property type="match status" value="1"/>
</dbReference>
<organism evidence="13 14">
    <name type="scientific">Vanrija humicola</name>
    <name type="common">Yeast</name>
    <name type="synonym">Cryptococcus humicola</name>
    <dbReference type="NCBI Taxonomy" id="5417"/>
    <lineage>
        <taxon>Eukaryota</taxon>
        <taxon>Fungi</taxon>
        <taxon>Dikarya</taxon>
        <taxon>Basidiomycota</taxon>
        <taxon>Agaricomycotina</taxon>
        <taxon>Tremellomycetes</taxon>
        <taxon>Trichosporonales</taxon>
        <taxon>Trichosporonaceae</taxon>
        <taxon>Vanrija</taxon>
    </lineage>
</organism>
<comment type="subcellular location">
    <subcellularLocation>
        <location evidence="2">Cytoplasm</location>
    </subcellularLocation>
    <subcellularLocation>
        <location evidence="1">Nucleus</location>
    </subcellularLocation>
</comment>